<reference evidence="2 3" key="1">
    <citation type="journal article" date="2010" name="Stand. Genomic Sci.">
        <title>Complete genome sequence of Denitrovibrio acetiphilus type strain (N2460).</title>
        <authorList>
            <person name="Kiss H."/>
            <person name="Lang E."/>
            <person name="Lapidus A."/>
            <person name="Copeland A."/>
            <person name="Nolan M."/>
            <person name="Glavina Del Rio T."/>
            <person name="Chen F."/>
            <person name="Lucas S."/>
            <person name="Tice H."/>
            <person name="Cheng J.F."/>
            <person name="Han C."/>
            <person name="Goodwin L."/>
            <person name="Pitluck S."/>
            <person name="Liolios K."/>
            <person name="Pati A."/>
            <person name="Ivanova N."/>
            <person name="Mavromatis K."/>
            <person name="Chen A."/>
            <person name="Palaniappan K."/>
            <person name="Land M."/>
            <person name="Hauser L."/>
            <person name="Chang Y.J."/>
            <person name="Jeffries C.D."/>
            <person name="Detter J.C."/>
            <person name="Brettin T."/>
            <person name="Spring S."/>
            <person name="Rohde M."/>
            <person name="Goker M."/>
            <person name="Woyke T."/>
            <person name="Bristow J."/>
            <person name="Eisen J.A."/>
            <person name="Markowitz V."/>
            <person name="Hugenholtz P."/>
            <person name="Kyrpides N.C."/>
            <person name="Klenk H.P."/>
        </authorList>
    </citation>
    <scope>NUCLEOTIDE SEQUENCE [LARGE SCALE GENOMIC DNA]</scope>
    <source>
        <strain evidence="3">DSM 12809 / NBRC 114555 / N2460</strain>
    </source>
</reference>
<dbReference type="Proteomes" id="UP000002012">
    <property type="component" value="Chromosome"/>
</dbReference>
<feature type="transmembrane region" description="Helical" evidence="1">
    <location>
        <begin position="22"/>
        <end position="43"/>
    </location>
</feature>
<dbReference type="OrthoDB" id="9799120at2"/>
<gene>
    <name evidence="2" type="ordered locus">Dacet_0481</name>
</gene>
<sequence length="169" mass="18807">MNFQFKQFDLQNINIQFNRQKVMTYAAIAGGILLLFYWTHLGFNSAISNTESNIRATEQKIEKAIILSTHARKSGGGSAVMNTGLLSFLQTSADKAGLADRVGGIRPKTVPGAVEAASIRLESLKYNELISFLRSVERYGNLTSSNIKISKRYDNNRLLNLMMDIVKTN</sequence>
<name>D4H3W8_DENA2</name>
<dbReference type="KEGG" id="dap:Dacet_0481"/>
<keyword evidence="3" id="KW-1185">Reference proteome</keyword>
<organism evidence="2 3">
    <name type="scientific">Denitrovibrio acetiphilus (strain DSM 12809 / NBRC 114555 / N2460)</name>
    <dbReference type="NCBI Taxonomy" id="522772"/>
    <lineage>
        <taxon>Bacteria</taxon>
        <taxon>Pseudomonadati</taxon>
        <taxon>Deferribacterota</taxon>
        <taxon>Deferribacteres</taxon>
        <taxon>Deferribacterales</taxon>
        <taxon>Geovibrionaceae</taxon>
        <taxon>Denitrovibrio</taxon>
    </lineage>
</organism>
<evidence type="ECO:0000313" key="3">
    <source>
        <dbReference type="Proteomes" id="UP000002012"/>
    </source>
</evidence>
<accession>D4H3W8</accession>
<keyword evidence="1" id="KW-1133">Transmembrane helix</keyword>
<proteinExistence type="predicted"/>
<dbReference type="eggNOG" id="ENOG502ZDW2">
    <property type="taxonomic scope" value="Bacteria"/>
</dbReference>
<keyword evidence="1" id="KW-0472">Membrane</keyword>
<dbReference type="STRING" id="522772.Dacet_0481"/>
<evidence type="ECO:0000256" key="1">
    <source>
        <dbReference type="SAM" id="Phobius"/>
    </source>
</evidence>
<keyword evidence="1" id="KW-0812">Transmembrane</keyword>
<dbReference type="PaxDb" id="522772-Dacet_0481"/>
<evidence type="ECO:0000313" key="2">
    <source>
        <dbReference type="EMBL" id="ADD67279.1"/>
    </source>
</evidence>
<dbReference type="InParanoid" id="D4H3W8"/>
<dbReference type="EMBL" id="CP001968">
    <property type="protein sequence ID" value="ADD67279.1"/>
    <property type="molecule type" value="Genomic_DNA"/>
</dbReference>
<dbReference type="HOGENOM" id="CLU_140927_0_0_0"/>
<dbReference type="AlphaFoldDB" id="D4H3W8"/>
<dbReference type="RefSeq" id="WP_013009823.1">
    <property type="nucleotide sequence ID" value="NC_013943.1"/>
</dbReference>
<protein>
    <submittedName>
        <fullName evidence="2">Uncharacterized protein</fullName>
    </submittedName>
</protein>